<feature type="transmembrane region" description="Helical" evidence="4">
    <location>
        <begin position="226"/>
        <end position="244"/>
    </location>
</feature>
<feature type="transmembrane region" description="Helical" evidence="4">
    <location>
        <begin position="157"/>
        <end position="174"/>
    </location>
</feature>
<evidence type="ECO:0000256" key="3">
    <source>
        <dbReference type="ARBA" id="ARBA00023163"/>
    </source>
</evidence>
<keyword evidence="7" id="KW-1185">Reference proteome</keyword>
<dbReference type="InterPro" id="IPR009057">
    <property type="entry name" value="Homeodomain-like_sf"/>
</dbReference>
<name>A0ABT7CXH3_9BACT</name>
<keyword evidence="4" id="KW-0812">Transmembrane</keyword>
<feature type="transmembrane region" description="Helical" evidence="4">
    <location>
        <begin position="12"/>
        <end position="29"/>
    </location>
</feature>
<keyword evidence="2" id="KW-0238">DNA-binding</keyword>
<dbReference type="SUPFAM" id="SSF46689">
    <property type="entry name" value="Homeodomain-like"/>
    <property type="match status" value="1"/>
</dbReference>
<dbReference type="InterPro" id="IPR018060">
    <property type="entry name" value="HTH_AraC"/>
</dbReference>
<keyword evidence="4" id="KW-1133">Transmembrane helix</keyword>
<evidence type="ECO:0000259" key="5">
    <source>
        <dbReference type="PROSITE" id="PS01124"/>
    </source>
</evidence>
<comment type="caution">
    <text evidence="6">The sequence shown here is derived from an EMBL/GenBank/DDBJ whole genome shotgun (WGS) entry which is preliminary data.</text>
</comment>
<evidence type="ECO:0000256" key="4">
    <source>
        <dbReference type="SAM" id="Phobius"/>
    </source>
</evidence>
<evidence type="ECO:0000313" key="6">
    <source>
        <dbReference type="EMBL" id="MDJ1498465.1"/>
    </source>
</evidence>
<dbReference type="EMBL" id="JASJOT010000047">
    <property type="protein sequence ID" value="MDJ1498465.1"/>
    <property type="molecule type" value="Genomic_DNA"/>
</dbReference>
<feature type="transmembrane region" description="Helical" evidence="4">
    <location>
        <begin position="118"/>
        <end position="137"/>
    </location>
</feature>
<dbReference type="PRINTS" id="PR00032">
    <property type="entry name" value="HTHARAC"/>
</dbReference>
<dbReference type="Gene3D" id="1.10.10.60">
    <property type="entry name" value="Homeodomain-like"/>
    <property type="match status" value="1"/>
</dbReference>
<sequence>MSLINGSDFWNIIILLGAVQGFILSILVWKGKGSNKVSNRLLATLIFLLALACSNLYISESGMEEEYATLQVIQQLLPLILIMPVGPLIYFYVQSVTNLNFQLDKKRWLHFLPTSIDLFPKLLVWIALAGLLTQQLQEETVKGWGDFIDAYNTYMDIPRWLSLTVYVLVARHYLMRKLPSQAESDNSQQKWLGQFLNAFLLFQGIWLLFLIPYINPSTRNTLLDDMSYYPIYIPLAILVYWLGFKSYIHIRLQTEAPPSQPETIAQQPVLVTTPSFTSEEITDYIASLKKVMEEEKLYLEPTLHLQMLATHTGIPQKTISYILNNYLHKSFNEFINEYRIEEVKKRLLEKDNTHLTIVGIALDCGFNSQATFQRAFKNSTGISPREYLSIQSQESVLK</sequence>
<feature type="transmembrane region" description="Helical" evidence="4">
    <location>
        <begin position="41"/>
        <end position="58"/>
    </location>
</feature>
<dbReference type="InterPro" id="IPR018062">
    <property type="entry name" value="HTH_AraC-typ_CS"/>
</dbReference>
<keyword evidence="1" id="KW-0805">Transcription regulation</keyword>
<gene>
    <name evidence="6" type="ORF">QNI19_36355</name>
</gene>
<dbReference type="RefSeq" id="WP_314004898.1">
    <property type="nucleotide sequence ID" value="NZ_JASJOR010000002.1"/>
</dbReference>
<organism evidence="6 7">
    <name type="scientific">Xanthocytophaga flava</name>
    <dbReference type="NCBI Taxonomy" id="3048013"/>
    <lineage>
        <taxon>Bacteria</taxon>
        <taxon>Pseudomonadati</taxon>
        <taxon>Bacteroidota</taxon>
        <taxon>Cytophagia</taxon>
        <taxon>Cytophagales</taxon>
        <taxon>Rhodocytophagaceae</taxon>
        <taxon>Xanthocytophaga</taxon>
    </lineage>
</organism>
<feature type="domain" description="HTH araC/xylS-type" evidence="5">
    <location>
        <begin position="289"/>
        <end position="390"/>
    </location>
</feature>
<dbReference type="Proteomes" id="UP001228581">
    <property type="component" value="Unassembled WGS sequence"/>
</dbReference>
<feature type="transmembrane region" description="Helical" evidence="4">
    <location>
        <begin position="195"/>
        <end position="214"/>
    </location>
</feature>
<dbReference type="PROSITE" id="PS01124">
    <property type="entry name" value="HTH_ARAC_FAMILY_2"/>
    <property type="match status" value="1"/>
</dbReference>
<evidence type="ECO:0000256" key="2">
    <source>
        <dbReference type="ARBA" id="ARBA00023125"/>
    </source>
</evidence>
<evidence type="ECO:0000313" key="7">
    <source>
        <dbReference type="Proteomes" id="UP001228581"/>
    </source>
</evidence>
<dbReference type="PANTHER" id="PTHR43280">
    <property type="entry name" value="ARAC-FAMILY TRANSCRIPTIONAL REGULATOR"/>
    <property type="match status" value="1"/>
</dbReference>
<feature type="transmembrane region" description="Helical" evidence="4">
    <location>
        <begin position="78"/>
        <end position="97"/>
    </location>
</feature>
<protein>
    <submittedName>
        <fullName evidence="6">Helix-turn-helix domain-containing protein</fullName>
    </submittedName>
</protein>
<evidence type="ECO:0000256" key="1">
    <source>
        <dbReference type="ARBA" id="ARBA00023015"/>
    </source>
</evidence>
<reference evidence="6 7" key="1">
    <citation type="submission" date="2023-05" db="EMBL/GenBank/DDBJ databases">
        <authorList>
            <person name="Zhang X."/>
        </authorList>
    </citation>
    <scope>NUCLEOTIDE SEQUENCE [LARGE SCALE GENOMIC DNA]</scope>
    <source>
        <strain evidence="6 7">DM2B3-1</strain>
    </source>
</reference>
<keyword evidence="4" id="KW-0472">Membrane</keyword>
<accession>A0ABT7CXH3</accession>
<dbReference type="PANTHER" id="PTHR43280:SF29">
    <property type="entry name" value="ARAC-FAMILY TRANSCRIPTIONAL REGULATOR"/>
    <property type="match status" value="1"/>
</dbReference>
<dbReference type="SMART" id="SM00342">
    <property type="entry name" value="HTH_ARAC"/>
    <property type="match status" value="1"/>
</dbReference>
<dbReference type="PROSITE" id="PS00041">
    <property type="entry name" value="HTH_ARAC_FAMILY_1"/>
    <property type="match status" value="1"/>
</dbReference>
<dbReference type="Pfam" id="PF12833">
    <property type="entry name" value="HTH_18"/>
    <property type="match status" value="1"/>
</dbReference>
<keyword evidence="3" id="KW-0804">Transcription</keyword>
<dbReference type="InterPro" id="IPR020449">
    <property type="entry name" value="Tscrpt_reg_AraC-type_HTH"/>
</dbReference>
<proteinExistence type="predicted"/>